<accession>A0ACB9TVB9</accession>
<organism evidence="1 2">
    <name type="scientific">Holotrichia oblita</name>
    <name type="common">Chafer beetle</name>
    <dbReference type="NCBI Taxonomy" id="644536"/>
    <lineage>
        <taxon>Eukaryota</taxon>
        <taxon>Metazoa</taxon>
        <taxon>Ecdysozoa</taxon>
        <taxon>Arthropoda</taxon>
        <taxon>Hexapoda</taxon>
        <taxon>Insecta</taxon>
        <taxon>Pterygota</taxon>
        <taxon>Neoptera</taxon>
        <taxon>Endopterygota</taxon>
        <taxon>Coleoptera</taxon>
        <taxon>Polyphaga</taxon>
        <taxon>Scarabaeiformia</taxon>
        <taxon>Scarabaeidae</taxon>
        <taxon>Melolonthinae</taxon>
        <taxon>Holotrichia</taxon>
    </lineage>
</organism>
<sequence length="528" mass="58107">MTLPIQPLYGDNSQPLRGTDRNRRRSCLSAAWADTPARKEKRRAICSWSVGYGTLTEYNESPRKVANSSSNLLETSTRGRILTNSIPIPHAATTVTSSIPTTTTTTTTTGRRPRNRVDLLTMPGLKSLVNRRRNSGSGPDTSAPLVKRDGSYNALVKPTGGSLASLRKCETVLALTTGVFGSSSSTTSSAGSMEPLQPFNRLRTSPPSSQSRICSRCSSLLTLASSSRYSLNTNTGGFVQVPDEPPLLCKLCLSEVPWKKSFSILHCGCSFCSECMRTYVEFEIAAGAYDISCPDTQCPSQGVLKPEEIKKLVGDDLLEKHRKYRLNREIEIDKNRTWCPQAGCETVCTLCPSQHCQPQSVHCPTCTLDFCSSCKLEWHPDITCEENNKQLTKQGKVQDVGIPFNSDLIKCCPMCNVPIEKDEGCAQMMCKRCKHVFCWYCLASLDDDFLLRHYDRGPCKNKLGHSRASVIWHRTQVIGIFAGFGILLLVASPLLLLAAPCIVCCKCRFCNAGTSKLDNEEELPGENS</sequence>
<evidence type="ECO:0000313" key="2">
    <source>
        <dbReference type="Proteomes" id="UP001056778"/>
    </source>
</evidence>
<dbReference type="EMBL" id="CM043015">
    <property type="protein sequence ID" value="KAI4470698.1"/>
    <property type="molecule type" value="Genomic_DNA"/>
</dbReference>
<reference evidence="1" key="1">
    <citation type="submission" date="2022-04" db="EMBL/GenBank/DDBJ databases">
        <title>Chromosome-scale genome assembly of Holotrichia oblita Faldermann.</title>
        <authorList>
            <person name="Rongchong L."/>
        </authorList>
    </citation>
    <scope>NUCLEOTIDE SEQUENCE</scope>
    <source>
        <strain evidence="1">81SQS9</strain>
    </source>
</reference>
<protein>
    <submittedName>
        <fullName evidence="1">Rbr family ring finger and ibr domain-containing</fullName>
    </submittedName>
</protein>
<dbReference type="Proteomes" id="UP001056778">
    <property type="component" value="Chromosome 1"/>
</dbReference>
<gene>
    <name evidence="1" type="ORF">MML48_1g08027</name>
</gene>
<keyword evidence="2" id="KW-1185">Reference proteome</keyword>
<comment type="caution">
    <text evidence="1">The sequence shown here is derived from an EMBL/GenBank/DDBJ whole genome shotgun (WGS) entry which is preliminary data.</text>
</comment>
<evidence type="ECO:0000313" key="1">
    <source>
        <dbReference type="EMBL" id="KAI4470698.1"/>
    </source>
</evidence>
<name>A0ACB9TVB9_HOLOL</name>
<proteinExistence type="predicted"/>